<dbReference type="PANTHER" id="PTHR33525:SF4">
    <property type="entry name" value="CYCLIC DI-GMP PHOSPHODIESTERASE CDGJ"/>
    <property type="match status" value="1"/>
</dbReference>
<dbReference type="PROSITE" id="PS51833">
    <property type="entry name" value="HDOD"/>
    <property type="match status" value="1"/>
</dbReference>
<dbReference type="EMBL" id="JABZMI010000076">
    <property type="protein sequence ID" value="MBF1164495.1"/>
    <property type="molecule type" value="Genomic_DNA"/>
</dbReference>
<dbReference type="InterPro" id="IPR013976">
    <property type="entry name" value="HDOD"/>
</dbReference>
<comment type="caution">
    <text evidence="2">The sequence shown here is derived from an EMBL/GenBank/DDBJ whole genome shotgun (WGS) entry which is preliminary data.</text>
</comment>
<proteinExistence type="predicted"/>
<evidence type="ECO:0000313" key="3">
    <source>
        <dbReference type="Proteomes" id="UP000718593"/>
    </source>
</evidence>
<gene>
    <name evidence="2" type="ORF">HXL68_05600</name>
</gene>
<evidence type="ECO:0000259" key="1">
    <source>
        <dbReference type="PROSITE" id="PS51833"/>
    </source>
</evidence>
<evidence type="ECO:0000313" key="2">
    <source>
        <dbReference type="EMBL" id="MBF1164495.1"/>
    </source>
</evidence>
<sequence length="427" mass="46597">MFSSLKNLFGKSANDGADSAPAASRRAIPFLGREPVFDRSGRIAGHLFRLPASNTVEDPDRLLLDALVASRAALQQNPAFVPISSASLDAPELDRLPGGQIVLLLHLAPDAEAGSIGDAMARLREREYRFGVFRQPRNLAFAKVIQQVDYAAIDIAGSEPNSVRDFSSAVRAGVQGDPIQLFACNIDTLDEHQLCLQWHFDYCHGHFVDHAAIASSAPAGDPHKTQLLNLLHLVQGDADTAELAKAMRLDPVLSFRILRYLNSPALALTRRIDSLEQAVTILGRQKLARWLAVLLFSVREPQLSDWLLIENALTRGRLMEVLGAQSLPGGHNDPLFLTGIFSCLDRLLRRPLADILQAMPVADAIRQALLEHQGPYASLLAVAEASEATDQNRMAEAARQAGVDAESVNRALLAATAWASEMTEYWE</sequence>
<dbReference type="Gene3D" id="1.10.3210.10">
    <property type="entry name" value="Hypothetical protein af1432"/>
    <property type="match status" value="1"/>
</dbReference>
<feature type="domain" description="HDOD" evidence="1">
    <location>
        <begin position="217"/>
        <end position="407"/>
    </location>
</feature>
<protein>
    <submittedName>
        <fullName evidence="2">HDOD domain-containing protein</fullName>
    </submittedName>
</protein>
<dbReference type="InterPro" id="IPR052340">
    <property type="entry name" value="RNase_Y/CdgJ"/>
</dbReference>
<dbReference type="SUPFAM" id="SSF109604">
    <property type="entry name" value="HD-domain/PDEase-like"/>
    <property type="match status" value="1"/>
</dbReference>
<name>A0A930BRI5_9RHOO</name>
<dbReference type="Proteomes" id="UP000718593">
    <property type="component" value="Unassembled WGS sequence"/>
</dbReference>
<accession>A0A930BRI5</accession>
<dbReference type="PANTHER" id="PTHR33525">
    <property type="match status" value="1"/>
</dbReference>
<reference evidence="2" key="1">
    <citation type="submission" date="2020-04" db="EMBL/GenBank/DDBJ databases">
        <title>Deep metagenomics examines the oral microbiome during advanced dental caries in children, revealing novel taxa and co-occurrences with host molecules.</title>
        <authorList>
            <person name="Baker J.L."/>
            <person name="Morton J.T."/>
            <person name="Dinis M."/>
            <person name="Alvarez R."/>
            <person name="Tran N.C."/>
            <person name="Knight R."/>
            <person name="Edlund A."/>
        </authorList>
    </citation>
    <scope>NUCLEOTIDE SEQUENCE</scope>
    <source>
        <strain evidence="2">JCVI_32_bin.24</strain>
    </source>
</reference>
<dbReference type="Pfam" id="PF08668">
    <property type="entry name" value="HDOD"/>
    <property type="match status" value="1"/>
</dbReference>
<dbReference type="AlphaFoldDB" id="A0A930BRI5"/>
<organism evidence="2 3">
    <name type="scientific">Dechloromonas agitata</name>
    <dbReference type="NCBI Taxonomy" id="73030"/>
    <lineage>
        <taxon>Bacteria</taxon>
        <taxon>Pseudomonadati</taxon>
        <taxon>Pseudomonadota</taxon>
        <taxon>Betaproteobacteria</taxon>
        <taxon>Rhodocyclales</taxon>
        <taxon>Azonexaceae</taxon>
        <taxon>Dechloromonas</taxon>
    </lineage>
</organism>